<dbReference type="InterPro" id="IPR036047">
    <property type="entry name" value="F-box-like_dom_sf"/>
</dbReference>
<keyword evidence="1" id="KW-0853">WD repeat</keyword>
<organism evidence="4 5">
    <name type="scientific">Tegillarca granosa</name>
    <name type="common">Malaysian cockle</name>
    <name type="synonym">Anadara granosa</name>
    <dbReference type="NCBI Taxonomy" id="220873"/>
    <lineage>
        <taxon>Eukaryota</taxon>
        <taxon>Metazoa</taxon>
        <taxon>Spiralia</taxon>
        <taxon>Lophotrochozoa</taxon>
        <taxon>Mollusca</taxon>
        <taxon>Bivalvia</taxon>
        <taxon>Autobranchia</taxon>
        <taxon>Pteriomorphia</taxon>
        <taxon>Arcoida</taxon>
        <taxon>Arcoidea</taxon>
        <taxon>Arcidae</taxon>
        <taxon>Tegillarca</taxon>
    </lineage>
</organism>
<sequence>MDEDFTNTKSGLLDYLESDDFESDLKSPWQQFLPDNLIFEIFWFLDIQDLISASKTCKTWWRIAQDDFLWKDLLCKKCRFSKNVSPKDNNTWKTEYKRLFYNSCFVASETLTEHVDEVYHVNFSRSGRMFSTVGKDGTVKIWNIGNPTTLYGSLDLRLKSDSDYTRFSEFNESETMIMVACLIGTGFWSREGLIVVASVEPNPEVLYAVHTDFCNFRGSWVNDRSFLSATIIHHFEDFRDTFCLKQYEVPLSCKPIKFKHKSYADILEKLEDKGKTVLNLNRNASGSHDFVRVIDCQKLRNLASDLSPEILCPSHNKNIDEVDENHTDCDNCTKCSAECLPNTENPLLNKKYDKLIIMAQDCNELSTTTCGDIMFYGLPSDTKDDDDDDDDDDSVSDMEDKDKEDTDFNQKERKKANCKEVYKICCQGGLIGVALSPDQRYLAYNYRRLEIDDEEAIHSYSHNMEIKAFDVLLGQDTGMCYKGHKAEYTHTSLSYIFPSISTDYVASGSESADAHVWDRYYGFCLGLLKHTVGLNGTGVNSVAFSPADQEVLISTGDDYKVKVWRSKRRMKELSELNQGLTDEIGTCSKFEEDPRSSLSTETKSKDTSTAKAKKVKKETGHGIGCCFFNKKKL</sequence>
<dbReference type="Pfam" id="PF12937">
    <property type="entry name" value="F-box-like"/>
    <property type="match status" value="1"/>
</dbReference>
<reference evidence="4 5" key="1">
    <citation type="submission" date="2022-12" db="EMBL/GenBank/DDBJ databases">
        <title>Chromosome-level genome of Tegillarca granosa.</title>
        <authorList>
            <person name="Kim J."/>
        </authorList>
    </citation>
    <scope>NUCLEOTIDE SEQUENCE [LARGE SCALE GENOMIC DNA]</scope>
    <source>
        <strain evidence="4">Teg-2019</strain>
        <tissue evidence="4">Adductor muscle</tissue>
    </source>
</reference>
<evidence type="ECO:0000313" key="5">
    <source>
        <dbReference type="Proteomes" id="UP001217089"/>
    </source>
</evidence>
<dbReference type="PANTHER" id="PTHR20995:SF17">
    <property type="entry name" value="F-BOX_WD REPEAT-CONTAINING PROTEIN 5"/>
    <property type="match status" value="1"/>
</dbReference>
<dbReference type="InterPro" id="IPR001680">
    <property type="entry name" value="WD40_rpt"/>
</dbReference>
<feature type="compositionally biased region" description="Basic and acidic residues" evidence="2">
    <location>
        <begin position="398"/>
        <end position="410"/>
    </location>
</feature>
<feature type="compositionally biased region" description="Acidic residues" evidence="2">
    <location>
        <begin position="383"/>
        <end position="397"/>
    </location>
</feature>
<dbReference type="Gene3D" id="2.130.10.10">
    <property type="entry name" value="YVTN repeat-like/Quinoprotein amine dehydrogenase"/>
    <property type="match status" value="2"/>
</dbReference>
<protein>
    <recommendedName>
        <fullName evidence="3">F-box domain-containing protein</fullName>
    </recommendedName>
</protein>
<dbReference type="PROSITE" id="PS50082">
    <property type="entry name" value="WD_REPEATS_2"/>
    <property type="match status" value="2"/>
</dbReference>
<evidence type="ECO:0000259" key="3">
    <source>
        <dbReference type="PROSITE" id="PS50181"/>
    </source>
</evidence>
<dbReference type="EMBL" id="JARBDR010000903">
    <property type="protein sequence ID" value="KAJ8304167.1"/>
    <property type="molecule type" value="Genomic_DNA"/>
</dbReference>
<proteinExistence type="predicted"/>
<evidence type="ECO:0000256" key="1">
    <source>
        <dbReference type="PROSITE-ProRule" id="PRU00221"/>
    </source>
</evidence>
<accession>A0ABQ9EKQ2</accession>
<dbReference type="Gene3D" id="1.20.1280.50">
    <property type="match status" value="1"/>
</dbReference>
<evidence type="ECO:0000313" key="4">
    <source>
        <dbReference type="EMBL" id="KAJ8304167.1"/>
    </source>
</evidence>
<dbReference type="PROSITE" id="PS50294">
    <property type="entry name" value="WD_REPEATS_REGION"/>
    <property type="match status" value="1"/>
</dbReference>
<feature type="region of interest" description="Disordered" evidence="2">
    <location>
        <begin position="591"/>
        <end position="619"/>
    </location>
</feature>
<dbReference type="Pfam" id="PF00400">
    <property type="entry name" value="WD40"/>
    <property type="match status" value="2"/>
</dbReference>
<feature type="domain" description="F-box" evidence="3">
    <location>
        <begin position="33"/>
        <end position="73"/>
    </location>
</feature>
<dbReference type="InterPro" id="IPR036322">
    <property type="entry name" value="WD40_repeat_dom_sf"/>
</dbReference>
<feature type="region of interest" description="Disordered" evidence="2">
    <location>
        <begin position="381"/>
        <end position="410"/>
    </location>
</feature>
<feature type="repeat" description="WD" evidence="1">
    <location>
        <begin position="111"/>
        <end position="152"/>
    </location>
</feature>
<comment type="caution">
    <text evidence="4">The sequence shown here is derived from an EMBL/GenBank/DDBJ whole genome shotgun (WGS) entry which is preliminary data.</text>
</comment>
<dbReference type="InterPro" id="IPR015943">
    <property type="entry name" value="WD40/YVTN_repeat-like_dom_sf"/>
</dbReference>
<dbReference type="SUPFAM" id="SSF81383">
    <property type="entry name" value="F-box domain"/>
    <property type="match status" value="1"/>
</dbReference>
<dbReference type="SUPFAM" id="SSF50978">
    <property type="entry name" value="WD40 repeat-like"/>
    <property type="match status" value="1"/>
</dbReference>
<dbReference type="InterPro" id="IPR001810">
    <property type="entry name" value="F-box_dom"/>
</dbReference>
<dbReference type="PANTHER" id="PTHR20995">
    <property type="entry name" value="F-BOX/WD REPEAT-CONTAINING PROTEIN 5"/>
    <property type="match status" value="1"/>
</dbReference>
<dbReference type="InterPro" id="IPR042508">
    <property type="entry name" value="FBXW5"/>
</dbReference>
<gene>
    <name evidence="4" type="ORF">KUTeg_017750</name>
</gene>
<feature type="repeat" description="WD" evidence="1">
    <location>
        <begin position="539"/>
        <end position="564"/>
    </location>
</feature>
<name>A0ABQ9EKQ2_TEGGR</name>
<dbReference type="SMART" id="SM00256">
    <property type="entry name" value="FBOX"/>
    <property type="match status" value="1"/>
</dbReference>
<evidence type="ECO:0000256" key="2">
    <source>
        <dbReference type="SAM" id="MobiDB-lite"/>
    </source>
</evidence>
<dbReference type="PROSITE" id="PS50181">
    <property type="entry name" value="FBOX"/>
    <property type="match status" value="1"/>
</dbReference>
<dbReference type="Proteomes" id="UP001217089">
    <property type="component" value="Unassembled WGS sequence"/>
</dbReference>
<keyword evidence="5" id="KW-1185">Reference proteome</keyword>
<dbReference type="SMART" id="SM00320">
    <property type="entry name" value="WD40"/>
    <property type="match status" value="3"/>
</dbReference>